<organism evidence="1 2">
    <name type="scientific">Smittium megazygosporum</name>
    <dbReference type="NCBI Taxonomy" id="133381"/>
    <lineage>
        <taxon>Eukaryota</taxon>
        <taxon>Fungi</taxon>
        <taxon>Fungi incertae sedis</taxon>
        <taxon>Zoopagomycota</taxon>
        <taxon>Kickxellomycotina</taxon>
        <taxon>Harpellomycetes</taxon>
        <taxon>Harpellales</taxon>
        <taxon>Legeriomycetaceae</taxon>
        <taxon>Smittium</taxon>
    </lineage>
</organism>
<feature type="non-terminal residue" evidence="1">
    <location>
        <position position="94"/>
    </location>
</feature>
<sequence>MALGVAFRNISNVLSGEVHFLSSYTDLIIEGASYYNNGFYLDKDDNNKEDPYSIQKMRNIVTTVKSFRNGRVSVSASYDGSMINNLFENIGYEE</sequence>
<dbReference type="AlphaFoldDB" id="A0A2T9YPT9"/>
<gene>
    <name evidence="1" type="ORF">BB560_005941</name>
</gene>
<keyword evidence="2" id="KW-1185">Reference proteome</keyword>
<dbReference type="EMBL" id="MBFS01002645">
    <property type="protein sequence ID" value="PVU94368.1"/>
    <property type="molecule type" value="Genomic_DNA"/>
</dbReference>
<accession>A0A2T9YPT9</accession>
<reference evidence="1 2" key="1">
    <citation type="journal article" date="2018" name="MBio">
        <title>Comparative Genomics Reveals the Core Gene Toolbox for the Fungus-Insect Symbiosis.</title>
        <authorList>
            <person name="Wang Y."/>
            <person name="Stata M."/>
            <person name="Wang W."/>
            <person name="Stajich J.E."/>
            <person name="White M.M."/>
            <person name="Moncalvo J.M."/>
        </authorList>
    </citation>
    <scope>NUCLEOTIDE SEQUENCE [LARGE SCALE GENOMIC DNA]</scope>
    <source>
        <strain evidence="1 2">SC-DP-2</strain>
    </source>
</reference>
<proteinExistence type="predicted"/>
<protein>
    <submittedName>
        <fullName evidence="1">Uncharacterized protein</fullName>
    </submittedName>
</protein>
<dbReference type="Proteomes" id="UP000245609">
    <property type="component" value="Unassembled WGS sequence"/>
</dbReference>
<evidence type="ECO:0000313" key="2">
    <source>
        <dbReference type="Proteomes" id="UP000245609"/>
    </source>
</evidence>
<comment type="caution">
    <text evidence="1">The sequence shown here is derived from an EMBL/GenBank/DDBJ whole genome shotgun (WGS) entry which is preliminary data.</text>
</comment>
<name>A0A2T9YPT9_9FUNG</name>
<evidence type="ECO:0000313" key="1">
    <source>
        <dbReference type="EMBL" id="PVU94368.1"/>
    </source>
</evidence>